<feature type="domain" description="AB hydrolase-1" evidence="1">
    <location>
        <begin position="22"/>
        <end position="261"/>
    </location>
</feature>
<keyword evidence="2" id="KW-0378">Hydrolase</keyword>
<evidence type="ECO:0000313" key="2">
    <source>
        <dbReference type="EMBL" id="MCQ4121807.1"/>
    </source>
</evidence>
<dbReference type="PANTHER" id="PTHR43194:SF2">
    <property type="entry name" value="PEROXISOMAL MEMBRANE PROTEIN LPX1"/>
    <property type="match status" value="1"/>
</dbReference>
<dbReference type="PRINTS" id="PR00111">
    <property type="entry name" value="ABHYDROLASE"/>
</dbReference>
<dbReference type="GO" id="GO:0016787">
    <property type="term" value="F:hydrolase activity"/>
    <property type="evidence" value="ECO:0007669"/>
    <property type="project" value="UniProtKB-KW"/>
</dbReference>
<name>A0ABT1QHY4_9NOCA</name>
<evidence type="ECO:0000259" key="1">
    <source>
        <dbReference type="Pfam" id="PF12697"/>
    </source>
</evidence>
<dbReference type="RefSeq" id="WP_255972708.1">
    <property type="nucleotide sequence ID" value="NZ_JANFQF010000022.1"/>
</dbReference>
<dbReference type="Gene3D" id="3.40.50.1820">
    <property type="entry name" value="alpha/beta hydrolase"/>
    <property type="match status" value="1"/>
</dbReference>
<gene>
    <name evidence="2" type="ORF">NOF53_22025</name>
</gene>
<comment type="caution">
    <text evidence="2">The sequence shown here is derived from an EMBL/GenBank/DDBJ whole genome shotgun (WGS) entry which is preliminary data.</text>
</comment>
<keyword evidence="3" id="KW-1185">Reference proteome</keyword>
<dbReference type="EMBL" id="JANFQF010000022">
    <property type="protein sequence ID" value="MCQ4121807.1"/>
    <property type="molecule type" value="Genomic_DNA"/>
</dbReference>
<protein>
    <submittedName>
        <fullName evidence="2">Alpha/beta hydrolase</fullName>
    </submittedName>
</protein>
<evidence type="ECO:0000313" key="3">
    <source>
        <dbReference type="Proteomes" id="UP001524501"/>
    </source>
</evidence>
<reference evidence="2 3" key="1">
    <citation type="submission" date="2022-07" db="EMBL/GenBank/DDBJ databases">
        <title>Degradation activity of malathion, p-nitrophenol and potential low-temperature adaptation strategy of Rhodococcus sp. FXJ9.536.</title>
        <authorList>
            <person name="Huang J."/>
            <person name="Huang Y."/>
        </authorList>
    </citation>
    <scope>NUCLEOTIDE SEQUENCE [LARGE SCALE GENOMIC DNA]</scope>
    <source>
        <strain evidence="2 3">FXJ9.536</strain>
    </source>
</reference>
<proteinExistence type="predicted"/>
<dbReference type="SUPFAM" id="SSF53474">
    <property type="entry name" value="alpha/beta-Hydrolases"/>
    <property type="match status" value="1"/>
</dbReference>
<dbReference type="PANTHER" id="PTHR43194">
    <property type="entry name" value="HYDROLASE ALPHA/BETA FOLD FAMILY"/>
    <property type="match status" value="1"/>
</dbReference>
<dbReference type="InterPro" id="IPR029058">
    <property type="entry name" value="AB_hydrolase_fold"/>
</dbReference>
<sequence length="270" mass="30091">MPTLTVHGATLHYREVGEGPVLVLVHGSATDSTTWEGVLDDLARDHRVIVYDRRGYGESRHKPVRDHRIHARDLEAVLERVVEEPAKVVGWSSGGNIVLATAARRPELFRELVIVEAPFHGLRYADRSVLAAGLRLKLNQVRGRPLEAAEVFFRFATTLQSGGNSYDMADDAVRSNIRRNSTPVLAEWDPHPFGVMAEHVPLDAIVDLPVPITWILGAESSPWMTGLHKRIIRRRSNIHTITVEGAGHLVHIERPTEFVAAVRSTARMTQ</sequence>
<dbReference type="Pfam" id="PF12697">
    <property type="entry name" value="Abhydrolase_6"/>
    <property type="match status" value="1"/>
</dbReference>
<dbReference type="InterPro" id="IPR000073">
    <property type="entry name" value="AB_hydrolase_1"/>
</dbReference>
<dbReference type="InterPro" id="IPR050228">
    <property type="entry name" value="Carboxylesterase_BioH"/>
</dbReference>
<organism evidence="2 3">
    <name type="scientific">Rhodococcus tibetensis</name>
    <dbReference type="NCBI Taxonomy" id="2965064"/>
    <lineage>
        <taxon>Bacteria</taxon>
        <taxon>Bacillati</taxon>
        <taxon>Actinomycetota</taxon>
        <taxon>Actinomycetes</taxon>
        <taxon>Mycobacteriales</taxon>
        <taxon>Nocardiaceae</taxon>
        <taxon>Rhodococcus</taxon>
    </lineage>
</organism>
<dbReference type="Proteomes" id="UP001524501">
    <property type="component" value="Unassembled WGS sequence"/>
</dbReference>
<accession>A0ABT1QHY4</accession>